<dbReference type="RefSeq" id="WP_307419069.1">
    <property type="nucleotide sequence ID" value="NZ_JAGINP010000003.1"/>
</dbReference>
<proteinExistence type="predicted"/>
<dbReference type="EMBL" id="JAGINP010000003">
    <property type="protein sequence ID" value="MBP2291489.1"/>
    <property type="molecule type" value="Genomic_DNA"/>
</dbReference>
<feature type="chain" id="PRO_5047133043" evidence="1">
    <location>
        <begin position="27"/>
        <end position="234"/>
    </location>
</feature>
<dbReference type="InterPro" id="IPR051532">
    <property type="entry name" value="Ester_Hydrolysis_Enzymes"/>
</dbReference>
<reference evidence="3 4" key="1">
    <citation type="submission" date="2021-03" db="EMBL/GenBank/DDBJ databases">
        <title>Genomic Encyclopedia of Type Strains, Phase III (KMG-III): the genomes of soil and plant-associated and newly described type strains.</title>
        <authorList>
            <person name="Whitman W."/>
        </authorList>
    </citation>
    <scope>NUCLEOTIDE SEQUENCE [LARGE SCALE GENOMIC DNA]</scope>
    <source>
        <strain evidence="3 4">IMMIB AFH-6</strain>
    </source>
</reference>
<feature type="signal peptide" evidence="1">
    <location>
        <begin position="1"/>
        <end position="26"/>
    </location>
</feature>
<keyword evidence="4" id="KW-1185">Reference proteome</keyword>
<keyword evidence="3" id="KW-0378">Hydrolase</keyword>
<evidence type="ECO:0000313" key="4">
    <source>
        <dbReference type="Proteomes" id="UP000781958"/>
    </source>
</evidence>
<gene>
    <name evidence="3" type="ORF">J2851_001238</name>
</gene>
<dbReference type="EC" id="3.1.1.47" evidence="3"/>
<dbReference type="Pfam" id="PF13472">
    <property type="entry name" value="Lipase_GDSL_2"/>
    <property type="match status" value="1"/>
</dbReference>
<sequence>MNRSVRAALLLLGAGLAALPAGVALADPADVPVEPRSQPPYPDWMSTLIGTLRQRDPPAILMGDSLVAGWPKDLAGTLFDAEPVNFGAGGDTTANLLWRVRTAFGRGMALRSALLLVGTNDLPKRAPEAIAGTIGDILSTIRADAPRACVTVVALLPRRDGGTAYATKIRAINDRLRSMASPRVRVIDASAPLRERCPATGPCDLYKDSVHLTRTGYELVTDAVRRAQQQAPCS</sequence>
<dbReference type="PANTHER" id="PTHR30383:SF5">
    <property type="entry name" value="SGNH HYDROLASE-TYPE ESTERASE DOMAIN-CONTAINING PROTEIN"/>
    <property type="match status" value="1"/>
</dbReference>
<dbReference type="InterPro" id="IPR013830">
    <property type="entry name" value="SGNH_hydro"/>
</dbReference>
<dbReference type="PANTHER" id="PTHR30383">
    <property type="entry name" value="THIOESTERASE 1/PROTEASE 1/LYSOPHOSPHOLIPASE L1"/>
    <property type="match status" value="1"/>
</dbReference>
<dbReference type="GO" id="GO:0003847">
    <property type="term" value="F:1-alkyl-2-acetylglycerophosphocholine esterase activity"/>
    <property type="evidence" value="ECO:0007669"/>
    <property type="project" value="UniProtKB-EC"/>
</dbReference>
<dbReference type="InterPro" id="IPR036514">
    <property type="entry name" value="SGNH_hydro_sf"/>
</dbReference>
<evidence type="ECO:0000256" key="1">
    <source>
        <dbReference type="SAM" id="SignalP"/>
    </source>
</evidence>
<evidence type="ECO:0000313" key="3">
    <source>
        <dbReference type="EMBL" id="MBP2291489.1"/>
    </source>
</evidence>
<protein>
    <submittedName>
        <fullName evidence="3">Platelet-activating factor acetylhydrolase IB subunit beta/gamma</fullName>
        <ecNumber evidence="3">3.1.1.47</ecNumber>
    </submittedName>
</protein>
<organism evidence="3 4">
    <name type="scientific">Azospirillum rugosum</name>
    <dbReference type="NCBI Taxonomy" id="416170"/>
    <lineage>
        <taxon>Bacteria</taxon>
        <taxon>Pseudomonadati</taxon>
        <taxon>Pseudomonadota</taxon>
        <taxon>Alphaproteobacteria</taxon>
        <taxon>Rhodospirillales</taxon>
        <taxon>Azospirillaceae</taxon>
        <taxon>Azospirillum</taxon>
    </lineage>
</organism>
<comment type="caution">
    <text evidence="3">The sequence shown here is derived from an EMBL/GenBank/DDBJ whole genome shotgun (WGS) entry which is preliminary data.</text>
</comment>
<feature type="domain" description="SGNH hydrolase-type esterase" evidence="2">
    <location>
        <begin position="62"/>
        <end position="219"/>
    </location>
</feature>
<accession>A0ABS4SFZ5</accession>
<dbReference type="Proteomes" id="UP000781958">
    <property type="component" value="Unassembled WGS sequence"/>
</dbReference>
<dbReference type="SUPFAM" id="SSF52266">
    <property type="entry name" value="SGNH hydrolase"/>
    <property type="match status" value="1"/>
</dbReference>
<keyword evidence="1" id="KW-0732">Signal</keyword>
<dbReference type="Gene3D" id="3.40.50.1110">
    <property type="entry name" value="SGNH hydrolase"/>
    <property type="match status" value="1"/>
</dbReference>
<evidence type="ECO:0000259" key="2">
    <source>
        <dbReference type="Pfam" id="PF13472"/>
    </source>
</evidence>
<name>A0ABS4SFZ5_9PROT</name>